<dbReference type="InterPro" id="IPR001279">
    <property type="entry name" value="Metallo-B-lactamas"/>
</dbReference>
<evidence type="ECO:0000256" key="3">
    <source>
        <dbReference type="ARBA" id="ARBA00022723"/>
    </source>
</evidence>
<accession>A0A2P2C8Y1</accession>
<dbReference type="Pfam" id="PF00753">
    <property type="entry name" value="Lactamase_B"/>
    <property type="match status" value="1"/>
</dbReference>
<dbReference type="InterPro" id="IPR036866">
    <property type="entry name" value="RibonucZ/Hydroxyglut_hydro"/>
</dbReference>
<name>A0A2P2C8Y1_9ZZZZ</name>
<dbReference type="PANTHER" id="PTHR42978:SF2">
    <property type="entry name" value="102 KBASES UNSTABLE REGION: FROM 1 TO 119443"/>
    <property type="match status" value="1"/>
</dbReference>
<dbReference type="GO" id="GO:0046872">
    <property type="term" value="F:metal ion binding"/>
    <property type="evidence" value="ECO:0007669"/>
    <property type="project" value="UniProtKB-KW"/>
</dbReference>
<comment type="cofactor">
    <cofactor evidence="1">
        <name>Zn(2+)</name>
        <dbReference type="ChEBI" id="CHEBI:29105"/>
    </cofactor>
</comment>
<keyword evidence="3" id="KW-0479">Metal-binding</keyword>
<evidence type="ECO:0000256" key="2">
    <source>
        <dbReference type="ARBA" id="ARBA00007749"/>
    </source>
</evidence>
<evidence type="ECO:0000256" key="5">
    <source>
        <dbReference type="ARBA" id="ARBA00022833"/>
    </source>
</evidence>
<proteinExistence type="inferred from homology"/>
<gene>
    <name evidence="7" type="ORF">NOCA250070</name>
</gene>
<dbReference type="AlphaFoldDB" id="A0A2P2C8Y1"/>
<dbReference type="InterPro" id="IPR051013">
    <property type="entry name" value="MBL_superfamily_lactonases"/>
</dbReference>
<dbReference type="SMART" id="SM00849">
    <property type="entry name" value="Lactamase_B"/>
    <property type="match status" value="1"/>
</dbReference>
<dbReference type="GO" id="GO:0016787">
    <property type="term" value="F:hydrolase activity"/>
    <property type="evidence" value="ECO:0007669"/>
    <property type="project" value="UniProtKB-KW"/>
</dbReference>
<dbReference type="PANTHER" id="PTHR42978">
    <property type="entry name" value="QUORUM-QUENCHING LACTONASE YTNP-RELATED-RELATED"/>
    <property type="match status" value="1"/>
</dbReference>
<dbReference type="EMBL" id="CZKA01000045">
    <property type="protein sequence ID" value="CUR58468.1"/>
    <property type="molecule type" value="Genomic_DNA"/>
</dbReference>
<organism evidence="7">
    <name type="scientific">metagenome</name>
    <dbReference type="NCBI Taxonomy" id="256318"/>
    <lineage>
        <taxon>unclassified sequences</taxon>
        <taxon>metagenomes</taxon>
    </lineage>
</organism>
<feature type="domain" description="Metallo-beta-lactamase" evidence="6">
    <location>
        <begin position="29"/>
        <end position="214"/>
    </location>
</feature>
<evidence type="ECO:0000256" key="4">
    <source>
        <dbReference type="ARBA" id="ARBA00022801"/>
    </source>
</evidence>
<sequence length="256" mass="27273">MAAHMTEPTFDLLVQGFPGSSPSNGGMGWSSVGLVRTGGHVVLLDTGPFGVRDLLRRRLADHGLEPADITDVVLTHAHHDHAINWPMFVNARVHLSAVELGWSVKVSPGTSPVAEFSMRELARRDVARPLVDDGEIAPGLRTVLLPGHTPGSLMVVVDVPGARTYFVGDAVKNRAELLSGTAEASLDSVASHLAITLVRARWLAEDGSVVVPGHDLPLAWRGGESVQLGEREASVEARFGTDLAERALIRLQDSAS</sequence>
<comment type="similarity">
    <text evidence="2">Belongs to the metallo-beta-lactamase superfamily.</text>
</comment>
<dbReference type="Gene3D" id="3.60.15.10">
    <property type="entry name" value="Ribonuclease Z/Hydroxyacylglutathione hydrolase-like"/>
    <property type="match status" value="1"/>
</dbReference>
<evidence type="ECO:0000313" key="7">
    <source>
        <dbReference type="EMBL" id="CUR58468.1"/>
    </source>
</evidence>
<keyword evidence="5" id="KW-0862">Zinc</keyword>
<reference evidence="7" key="1">
    <citation type="submission" date="2015-08" db="EMBL/GenBank/DDBJ databases">
        <authorList>
            <person name="Babu N.S."/>
            <person name="Beckwith C.J."/>
            <person name="Beseler K.G."/>
            <person name="Brison A."/>
            <person name="Carone J.V."/>
            <person name="Caskin T.P."/>
            <person name="Diamond M."/>
            <person name="Durham M.E."/>
            <person name="Foxe J.M."/>
            <person name="Go M."/>
            <person name="Henderson B.A."/>
            <person name="Jones I.B."/>
            <person name="McGettigan J.A."/>
            <person name="Micheletti S.J."/>
            <person name="Nasrallah M.E."/>
            <person name="Ortiz D."/>
            <person name="Piller C.R."/>
            <person name="Privatt S.R."/>
            <person name="Schneider S.L."/>
            <person name="Sharp S."/>
            <person name="Smith T.C."/>
            <person name="Stanton J.D."/>
            <person name="Ullery H.E."/>
            <person name="Wilson R.J."/>
            <person name="Serrano M.G."/>
            <person name="Buck G."/>
            <person name="Lee V."/>
            <person name="Wang Y."/>
            <person name="Carvalho R."/>
            <person name="Voegtly L."/>
            <person name="Shi R."/>
            <person name="Duckworth R."/>
            <person name="Johnson A."/>
            <person name="Loviza R."/>
            <person name="Walstead R."/>
            <person name="Shah Z."/>
            <person name="Kiflezghi M."/>
            <person name="Wade K."/>
            <person name="Ball S.L."/>
            <person name="Bradley K.W."/>
            <person name="Asai D.J."/>
            <person name="Bowman C.A."/>
            <person name="Russell D.A."/>
            <person name="Pope W.H."/>
            <person name="Jacobs-Sera D."/>
            <person name="Hendrix R.W."/>
            <person name="Hatfull G.F."/>
        </authorList>
    </citation>
    <scope>NUCLEOTIDE SEQUENCE</scope>
</reference>
<dbReference type="SUPFAM" id="SSF56281">
    <property type="entry name" value="Metallo-hydrolase/oxidoreductase"/>
    <property type="match status" value="1"/>
</dbReference>
<evidence type="ECO:0000256" key="1">
    <source>
        <dbReference type="ARBA" id="ARBA00001947"/>
    </source>
</evidence>
<keyword evidence="4" id="KW-0378">Hydrolase</keyword>
<evidence type="ECO:0000259" key="6">
    <source>
        <dbReference type="SMART" id="SM00849"/>
    </source>
</evidence>
<protein>
    <submittedName>
        <fullName evidence="7">Putative Metallo-beta-lactamase</fullName>
    </submittedName>
</protein>